<dbReference type="InterPro" id="IPR009008">
    <property type="entry name" value="Val/Leu/Ile-tRNA-synth_edit"/>
</dbReference>
<dbReference type="Pfam" id="PF06827">
    <property type="entry name" value="zf-FPG_IleRS"/>
    <property type="match status" value="1"/>
</dbReference>
<dbReference type="GO" id="GO:0006428">
    <property type="term" value="P:isoleucyl-tRNA aminoacylation"/>
    <property type="evidence" value="ECO:0007669"/>
    <property type="project" value="InterPro"/>
</dbReference>
<dbReference type="InterPro" id="IPR013155">
    <property type="entry name" value="M/V/L/I-tRNA-synth_anticd-bd"/>
</dbReference>
<dbReference type="Pfam" id="PF00133">
    <property type="entry name" value="tRNA-synt_1"/>
    <property type="match status" value="1"/>
</dbReference>
<dbReference type="Gene3D" id="1.10.730.20">
    <property type="match status" value="1"/>
</dbReference>
<dbReference type="InterPro" id="IPR009080">
    <property type="entry name" value="tRNAsynth_Ia_anticodon-bd"/>
</dbReference>
<evidence type="ECO:0000259" key="8">
    <source>
        <dbReference type="Pfam" id="PF00133"/>
    </source>
</evidence>
<dbReference type="InterPro" id="IPR014729">
    <property type="entry name" value="Rossmann-like_a/b/a_fold"/>
</dbReference>
<dbReference type="STRING" id="1077348.A0A2G8S2B2"/>
<dbReference type="InterPro" id="IPR033708">
    <property type="entry name" value="Anticodon_Ile_BEm"/>
</dbReference>
<comment type="caution">
    <text evidence="11">The sequence shown here is derived from an EMBL/GenBank/DDBJ whole genome shotgun (WGS) entry which is preliminary data.</text>
</comment>
<dbReference type="Gene3D" id="3.90.740.10">
    <property type="entry name" value="Valyl/Leucyl/Isoleucyl-tRNA synthetase, editing domain"/>
    <property type="match status" value="1"/>
</dbReference>
<organism evidence="11 12">
    <name type="scientific">Ganoderma sinense ZZ0214-1</name>
    <dbReference type="NCBI Taxonomy" id="1077348"/>
    <lineage>
        <taxon>Eukaryota</taxon>
        <taxon>Fungi</taxon>
        <taxon>Dikarya</taxon>
        <taxon>Basidiomycota</taxon>
        <taxon>Agaricomycotina</taxon>
        <taxon>Agaricomycetes</taxon>
        <taxon>Polyporales</taxon>
        <taxon>Polyporaceae</taxon>
        <taxon>Ganoderma</taxon>
    </lineage>
</organism>
<dbReference type="Pfam" id="PF08264">
    <property type="entry name" value="Anticodon_1"/>
    <property type="match status" value="1"/>
</dbReference>
<dbReference type="GO" id="GO:0005739">
    <property type="term" value="C:mitochondrion"/>
    <property type="evidence" value="ECO:0007669"/>
    <property type="project" value="TreeGrafter"/>
</dbReference>
<accession>A0A2G8S2B2</accession>
<feature type="domain" description="Methionyl/Valyl/Leucyl/Isoleucyl-tRNA synthetase anticodon-binding" evidence="10">
    <location>
        <begin position="621"/>
        <end position="774"/>
    </location>
</feature>
<evidence type="ECO:0000256" key="3">
    <source>
        <dbReference type="ARBA" id="ARBA00022741"/>
    </source>
</evidence>
<evidence type="ECO:0000313" key="11">
    <source>
        <dbReference type="EMBL" id="PIL27698.1"/>
    </source>
</evidence>
<keyword evidence="12" id="KW-1185">Reference proteome</keyword>
<dbReference type="EMBL" id="AYKW01000034">
    <property type="protein sequence ID" value="PIL27698.1"/>
    <property type="molecule type" value="Genomic_DNA"/>
</dbReference>
<keyword evidence="2" id="KW-0436">Ligase</keyword>
<dbReference type="CDD" id="cd07960">
    <property type="entry name" value="Anticodon_Ia_Ile_BEm"/>
    <property type="match status" value="1"/>
</dbReference>
<dbReference type="GO" id="GO:0000049">
    <property type="term" value="F:tRNA binding"/>
    <property type="evidence" value="ECO:0007669"/>
    <property type="project" value="InterPro"/>
</dbReference>
<dbReference type="PANTHER" id="PTHR42765">
    <property type="entry name" value="SOLEUCYL-TRNA SYNTHETASE"/>
    <property type="match status" value="1"/>
</dbReference>
<dbReference type="PANTHER" id="PTHR42765:SF1">
    <property type="entry name" value="ISOLEUCINE--TRNA LIGASE, MITOCHONDRIAL"/>
    <property type="match status" value="1"/>
</dbReference>
<dbReference type="InterPro" id="IPR002300">
    <property type="entry name" value="aa-tRNA-synth_Ia"/>
</dbReference>
<feature type="domain" description="Zinc finger FPG/IleRS-type" evidence="9">
    <location>
        <begin position="842"/>
        <end position="863"/>
    </location>
</feature>
<dbReference type="SUPFAM" id="SSF50677">
    <property type="entry name" value="ValRS/IleRS/LeuRS editing domain"/>
    <property type="match status" value="1"/>
</dbReference>
<dbReference type="InterPro" id="IPR050081">
    <property type="entry name" value="Ile-tRNA_ligase"/>
</dbReference>
<evidence type="ECO:0000313" key="12">
    <source>
        <dbReference type="Proteomes" id="UP000230002"/>
    </source>
</evidence>
<dbReference type="EC" id="6.1.1.5" evidence="1"/>
<keyword evidence="6" id="KW-0030">Aminoacyl-tRNA synthetase</keyword>
<evidence type="ECO:0000256" key="4">
    <source>
        <dbReference type="ARBA" id="ARBA00022840"/>
    </source>
</evidence>
<dbReference type="PRINTS" id="PR00984">
    <property type="entry name" value="TRNASYNTHILE"/>
</dbReference>
<evidence type="ECO:0000259" key="10">
    <source>
        <dbReference type="Pfam" id="PF08264"/>
    </source>
</evidence>
<evidence type="ECO:0000256" key="6">
    <source>
        <dbReference type="ARBA" id="ARBA00023146"/>
    </source>
</evidence>
<evidence type="ECO:0000256" key="7">
    <source>
        <dbReference type="ARBA" id="ARBA00032665"/>
    </source>
</evidence>
<evidence type="ECO:0000259" key="9">
    <source>
        <dbReference type="Pfam" id="PF06827"/>
    </source>
</evidence>
<keyword evidence="4" id="KW-0067">ATP-binding</keyword>
<dbReference type="GO" id="GO:0005524">
    <property type="term" value="F:ATP binding"/>
    <property type="evidence" value="ECO:0007669"/>
    <property type="project" value="UniProtKB-KW"/>
</dbReference>
<name>A0A2G8S2B2_9APHY</name>
<sequence>MAQFKEFGIMANWSPNTTYRTLDSEYELRQLEIFKAMVEKGLIYRQHRPVHYSPSSRSALAEAELVYNEAHVSHSVYVSFSLDPANEHMSDSLRALLADKGDVSMLVWTTTPWTLTANMAIAVSSEMQYRVVSVKGDSDRESIFIYAVEREDALNLVPGLFASPPVPLGEVLGSDLVGATYRPIFSALHESPALLHSLPIIASSHVTNDSGTGLVHCAPAHGAEDYAVMQSLGLISSSSAASNPTPRPSSQDIVCHVNGLGQFAEDVADVVGKEAASELVAKDILADGGRAIVALLTKIGALQKVQRFKHRYPYDWKTDKPVITLATSQWFANLDNIKDDAIAALQNVNFVPAVFRSWATARNRLESFVRSRSEWCISRQRVWGVPIPALYHLPTNAAVLDSDSLTHILAVLRTHGPRYWWDGPVSAFVPPSRREGLNDAELDAVWKKGADTMDVWFDSGTAWCTLDSILERAFGADVCLEGTDQHRGWFQSLLLTALGSAPASAGAARAQQAPYATLITHGMVLDEQGKKMSKSLGNVVSPLAVIHGGPGKNEKAYGADVLRLWVATVEFGKDMTIGPTVLQQCAETMRKIRNSSRFILGSLGDRPFEGKAERAELGLADRYVLYRLHRLDTVARAGYESYNYPQVISELSYFANITLSSFYFDMHKDCLYADREDGIERRRVLSVLDQVLTTMTRVLAPVLPHLAEEIHQTLHGAEAPSVFATPWAPLPDEFVDAQAEQDMDKLFRIRSKANSLLEQARKDGVVKSSLSADVAMSISTAATSDVIDLLGREETTLKSLFGVSGVTLCDRNLDAAPAWQYKDTLDVDGTEIELTVRPAAHEKCPRCWTYTRPIGDELCGRCAGVVRPSASL</sequence>
<dbReference type="GO" id="GO:0004822">
    <property type="term" value="F:isoleucine-tRNA ligase activity"/>
    <property type="evidence" value="ECO:0007669"/>
    <property type="project" value="UniProtKB-EC"/>
</dbReference>
<dbReference type="GO" id="GO:0032543">
    <property type="term" value="P:mitochondrial translation"/>
    <property type="evidence" value="ECO:0007669"/>
    <property type="project" value="TreeGrafter"/>
</dbReference>
<dbReference type="SUPFAM" id="SSF47323">
    <property type="entry name" value="Anticodon-binding domain of a subclass of class I aminoacyl-tRNA synthetases"/>
    <property type="match status" value="1"/>
</dbReference>
<feature type="domain" description="Aminoacyl-tRNA synthetase class Ia" evidence="8">
    <location>
        <begin position="3"/>
        <end position="577"/>
    </location>
</feature>
<evidence type="ECO:0000256" key="2">
    <source>
        <dbReference type="ARBA" id="ARBA00022598"/>
    </source>
</evidence>
<proteinExistence type="predicted"/>
<keyword evidence="3" id="KW-0547">Nucleotide-binding</keyword>
<dbReference type="InterPro" id="IPR002301">
    <property type="entry name" value="Ile-tRNA-ligase"/>
</dbReference>
<gene>
    <name evidence="11" type="ORF">GSI_10851</name>
</gene>
<reference evidence="11 12" key="1">
    <citation type="journal article" date="2015" name="Sci. Rep.">
        <title>Chromosome-level genome map provides insights into diverse defense mechanisms in the medicinal fungus Ganoderma sinense.</title>
        <authorList>
            <person name="Zhu Y."/>
            <person name="Xu J."/>
            <person name="Sun C."/>
            <person name="Zhou S."/>
            <person name="Xu H."/>
            <person name="Nelson D.R."/>
            <person name="Qian J."/>
            <person name="Song J."/>
            <person name="Luo H."/>
            <person name="Xiang L."/>
            <person name="Li Y."/>
            <person name="Xu Z."/>
            <person name="Ji A."/>
            <person name="Wang L."/>
            <person name="Lu S."/>
            <person name="Hayward A."/>
            <person name="Sun W."/>
            <person name="Li X."/>
            <person name="Schwartz D.C."/>
            <person name="Wang Y."/>
            <person name="Chen S."/>
        </authorList>
    </citation>
    <scope>NUCLEOTIDE SEQUENCE [LARGE SCALE GENOMIC DNA]</scope>
    <source>
        <strain evidence="11 12">ZZ0214-1</strain>
    </source>
</reference>
<dbReference type="OrthoDB" id="10264412at2759"/>
<evidence type="ECO:0000256" key="1">
    <source>
        <dbReference type="ARBA" id="ARBA00013165"/>
    </source>
</evidence>
<dbReference type="AlphaFoldDB" id="A0A2G8S2B2"/>
<keyword evidence="5" id="KW-0648">Protein biosynthesis</keyword>
<dbReference type="GO" id="GO:0002161">
    <property type="term" value="F:aminoacyl-tRNA deacylase activity"/>
    <property type="evidence" value="ECO:0007669"/>
    <property type="project" value="InterPro"/>
</dbReference>
<dbReference type="Gene3D" id="3.40.50.620">
    <property type="entry name" value="HUPs"/>
    <property type="match status" value="2"/>
</dbReference>
<dbReference type="SUPFAM" id="SSF52374">
    <property type="entry name" value="Nucleotidylyl transferase"/>
    <property type="match status" value="1"/>
</dbReference>
<dbReference type="Proteomes" id="UP000230002">
    <property type="component" value="Unassembled WGS sequence"/>
</dbReference>
<protein>
    <recommendedName>
        <fullName evidence="1">isoleucine--tRNA ligase</fullName>
        <ecNumber evidence="1">6.1.1.5</ecNumber>
    </recommendedName>
    <alternativeName>
        <fullName evidence="7">Isoleucyl-tRNA synthetase</fullName>
    </alternativeName>
</protein>
<dbReference type="InterPro" id="IPR010663">
    <property type="entry name" value="Znf_FPG/IleRS"/>
</dbReference>
<evidence type="ECO:0000256" key="5">
    <source>
        <dbReference type="ARBA" id="ARBA00022917"/>
    </source>
</evidence>